<sequence length="145" mass="16352">MSLGGFVIMWILAVVGMTLFSAAWTVVSGNEFREPKRLSILMQRARGKSSGNNTNVWGWIIHFLLGIPFLGFYEVLWKLTAAPRTVVWSVVFGCALGVLGVLGWMLLFKIVGVSTQFKYRQFYVHIFFAHIVFSVTALLVYTLLL</sequence>
<reference evidence="2 3" key="1">
    <citation type="submission" date="2019-03" db="EMBL/GenBank/DDBJ databases">
        <title>Genomic Encyclopedia of Archaeal and Bacterial Type Strains, Phase II (KMG-II): from individual species to whole genera.</title>
        <authorList>
            <person name="Goeker M."/>
        </authorList>
    </citation>
    <scope>NUCLEOTIDE SEQUENCE [LARGE SCALE GENOMIC DNA]</scope>
    <source>
        <strain evidence="2 3">DSM 28135</strain>
    </source>
</reference>
<feature type="transmembrane region" description="Helical" evidence="1">
    <location>
        <begin position="56"/>
        <end position="73"/>
    </location>
</feature>
<protein>
    <submittedName>
        <fullName evidence="2">Uncharacterized protein</fullName>
    </submittedName>
</protein>
<evidence type="ECO:0000256" key="1">
    <source>
        <dbReference type="SAM" id="Phobius"/>
    </source>
</evidence>
<gene>
    <name evidence="2" type="ORF">BXY82_2499</name>
</gene>
<keyword evidence="1" id="KW-0812">Transmembrane</keyword>
<comment type="caution">
    <text evidence="2">The sequence shown here is derived from an EMBL/GenBank/DDBJ whole genome shotgun (WGS) entry which is preliminary data.</text>
</comment>
<keyword evidence="1" id="KW-0472">Membrane</keyword>
<dbReference type="AlphaFoldDB" id="A0A4R7Q1V0"/>
<proteinExistence type="predicted"/>
<dbReference type="RefSeq" id="WP_133758462.1">
    <property type="nucleotide sequence ID" value="NZ_SOBW01000008.1"/>
</dbReference>
<keyword evidence="1" id="KW-1133">Transmembrane helix</keyword>
<dbReference type="EMBL" id="SOBW01000008">
    <property type="protein sequence ID" value="TDU40450.1"/>
    <property type="molecule type" value="Genomic_DNA"/>
</dbReference>
<feature type="transmembrane region" description="Helical" evidence="1">
    <location>
        <begin position="6"/>
        <end position="27"/>
    </location>
</feature>
<evidence type="ECO:0000313" key="3">
    <source>
        <dbReference type="Proteomes" id="UP000294689"/>
    </source>
</evidence>
<accession>A0A4R7Q1V0</accession>
<feature type="transmembrane region" description="Helical" evidence="1">
    <location>
        <begin position="85"/>
        <end position="110"/>
    </location>
</feature>
<evidence type="ECO:0000313" key="2">
    <source>
        <dbReference type="EMBL" id="TDU40450.1"/>
    </source>
</evidence>
<name>A0A4R7Q1V0_9FLAO</name>
<keyword evidence="3" id="KW-1185">Reference proteome</keyword>
<feature type="transmembrane region" description="Helical" evidence="1">
    <location>
        <begin position="122"/>
        <end position="144"/>
    </location>
</feature>
<dbReference type="Proteomes" id="UP000294689">
    <property type="component" value="Unassembled WGS sequence"/>
</dbReference>
<organism evidence="2 3">
    <name type="scientific">Gelidibacter sediminis</name>
    <dbReference type="NCBI Taxonomy" id="1608710"/>
    <lineage>
        <taxon>Bacteria</taxon>
        <taxon>Pseudomonadati</taxon>
        <taxon>Bacteroidota</taxon>
        <taxon>Flavobacteriia</taxon>
        <taxon>Flavobacteriales</taxon>
        <taxon>Flavobacteriaceae</taxon>
        <taxon>Gelidibacter</taxon>
    </lineage>
</organism>
<dbReference type="OrthoDB" id="673991at2"/>